<sequence length="343" mass="37871">MKYAINATVEKNPWARPKKQPDGAAQNRNSDDIALWNTLVDSVRALAQMNDWSKAEVARRIGMPDGTFSQWYAGSYAGQLGKQNAKVQQWVDALKETAGFLEKIPEKPAFQKNRIAGEIIDTLTLAQSTGDMVMITLDAGNGKTETCRHYRATRPHVYLVTASPHTRSVHGILNDMAAELEVVEYNPTRLTRAIGKRLERVGGGTLLIVDEAQNLTDEAINQLRHFVDINGTGLALVGNDEISGRLVHRQNGPSYAQIKSRLAMHLKRRKPYSEDIAARIHDWGIEDAGAIKFLTGIGLKAGALRQIDKTMMLARMAALGDGGEVTLKHVKAAWKNRDVEELA</sequence>
<dbReference type="Gene3D" id="1.10.260.40">
    <property type="entry name" value="lambda repressor-like DNA-binding domains"/>
    <property type="match status" value="1"/>
</dbReference>
<feature type="domain" description="ORC1/DEAH AAA+ ATPase" evidence="2">
    <location>
        <begin position="129"/>
        <end position="246"/>
    </location>
</feature>
<gene>
    <name evidence="3" type="ORF">CEV08_05720</name>
</gene>
<dbReference type="Pfam" id="PF09077">
    <property type="entry name" value="Phage-MuB_C"/>
    <property type="match status" value="1"/>
</dbReference>
<dbReference type="OrthoDB" id="8456465at2"/>
<dbReference type="GO" id="GO:0003677">
    <property type="term" value="F:DNA binding"/>
    <property type="evidence" value="ECO:0007669"/>
    <property type="project" value="InterPro"/>
</dbReference>
<dbReference type="InterPro" id="IPR010982">
    <property type="entry name" value="Lambda_DNA-bd_dom_sf"/>
</dbReference>
<feature type="domain" description="B transposition protein C-terminal" evidence="1">
    <location>
        <begin position="260"/>
        <end position="335"/>
    </location>
</feature>
<dbReference type="SUPFAM" id="SSF47681">
    <property type="entry name" value="C-terminal domain of B transposition protein"/>
    <property type="match status" value="1"/>
</dbReference>
<dbReference type="InterPro" id="IPR052026">
    <property type="entry name" value="ExeA_AAA_ATPase_DNA-bind"/>
</dbReference>
<protein>
    <submittedName>
        <fullName evidence="3">DNA transposition protein</fullName>
    </submittedName>
</protein>
<proteinExistence type="predicted"/>
<dbReference type="PANTHER" id="PTHR35894:SF5">
    <property type="entry name" value="MU-LIKE PROPHAGE FLUMU DNA TRANSPOSITION PROTEIN B"/>
    <property type="match status" value="1"/>
</dbReference>
<dbReference type="Gene3D" id="1.10.1180.10">
    <property type="entry name" value="B transposition protein, C-terminal domain"/>
    <property type="match status" value="1"/>
</dbReference>
<dbReference type="RefSeq" id="WP_100130743.1">
    <property type="nucleotide sequence ID" value="NZ_CADDYJ010000001.1"/>
</dbReference>
<reference evidence="3 4" key="1">
    <citation type="submission" date="2017-06" db="EMBL/GenBank/DDBJ databases">
        <title>Draft genome of Bartonella tribocorum C635.</title>
        <authorList>
            <person name="Hadjadj L."/>
            <person name="Jiyipong T."/>
            <person name="Diene S.M."/>
            <person name="Morand S."/>
            <person name="Rolain J.-M."/>
        </authorList>
    </citation>
    <scope>NUCLEOTIDE SEQUENCE [LARGE SCALE GENOMIC DNA]</scope>
    <source>
        <strain evidence="3 4">C635</strain>
    </source>
</reference>
<dbReference type="SUPFAM" id="SSF52540">
    <property type="entry name" value="P-loop containing nucleoside triphosphate hydrolases"/>
    <property type="match status" value="1"/>
</dbReference>
<accession>A0A2M6UU24</accession>
<evidence type="ECO:0000313" key="4">
    <source>
        <dbReference type="Proteomes" id="UP000230791"/>
    </source>
</evidence>
<dbReference type="InterPro" id="IPR036733">
    <property type="entry name" value="B_transposit_C_sf"/>
</dbReference>
<evidence type="ECO:0000259" key="1">
    <source>
        <dbReference type="Pfam" id="PF09077"/>
    </source>
</evidence>
<dbReference type="EMBL" id="NJPP01000018">
    <property type="protein sequence ID" value="PIT69700.1"/>
    <property type="molecule type" value="Genomic_DNA"/>
</dbReference>
<evidence type="ECO:0000313" key="3">
    <source>
        <dbReference type="EMBL" id="PIT69700.1"/>
    </source>
</evidence>
<evidence type="ECO:0000259" key="2">
    <source>
        <dbReference type="Pfam" id="PF13401"/>
    </source>
</evidence>
<dbReference type="AlphaFoldDB" id="A0A2M6UU24"/>
<comment type="caution">
    <text evidence="3">The sequence shown here is derived from an EMBL/GenBank/DDBJ whole genome shotgun (WGS) entry which is preliminary data.</text>
</comment>
<dbReference type="InterPro" id="IPR027417">
    <property type="entry name" value="P-loop_NTPase"/>
</dbReference>
<dbReference type="Proteomes" id="UP000230791">
    <property type="component" value="Unassembled WGS sequence"/>
</dbReference>
<dbReference type="GO" id="GO:0016887">
    <property type="term" value="F:ATP hydrolysis activity"/>
    <property type="evidence" value="ECO:0007669"/>
    <property type="project" value="InterPro"/>
</dbReference>
<dbReference type="InterPro" id="IPR009084">
    <property type="entry name" value="B_transpositn_C"/>
</dbReference>
<dbReference type="Pfam" id="PF13401">
    <property type="entry name" value="AAA_22"/>
    <property type="match status" value="1"/>
</dbReference>
<dbReference type="InterPro" id="IPR049945">
    <property type="entry name" value="AAA_22"/>
</dbReference>
<name>A0A2M6UU24_9HYPH</name>
<dbReference type="GO" id="GO:0006313">
    <property type="term" value="P:DNA transposition"/>
    <property type="evidence" value="ECO:0007669"/>
    <property type="project" value="InterPro"/>
</dbReference>
<organism evidence="3 4">
    <name type="scientific">Bartonella tribocorum</name>
    <dbReference type="NCBI Taxonomy" id="85701"/>
    <lineage>
        <taxon>Bacteria</taxon>
        <taxon>Pseudomonadati</taxon>
        <taxon>Pseudomonadota</taxon>
        <taxon>Alphaproteobacteria</taxon>
        <taxon>Hyphomicrobiales</taxon>
        <taxon>Bartonellaceae</taxon>
        <taxon>Bartonella</taxon>
    </lineage>
</organism>
<dbReference type="PANTHER" id="PTHR35894">
    <property type="entry name" value="GENERAL SECRETION PATHWAY PROTEIN A-RELATED"/>
    <property type="match status" value="1"/>
</dbReference>